<dbReference type="GO" id="GO:0005840">
    <property type="term" value="C:ribosome"/>
    <property type="evidence" value="ECO:0007669"/>
    <property type="project" value="UniProtKB-KW"/>
</dbReference>
<dbReference type="SUPFAM" id="SSF55729">
    <property type="entry name" value="Acyl-CoA N-acyltransferases (Nat)"/>
    <property type="match status" value="1"/>
</dbReference>
<dbReference type="Gene3D" id="3.40.630.30">
    <property type="match status" value="1"/>
</dbReference>
<dbReference type="NCBIfam" id="TIGR01575">
    <property type="entry name" value="rimI"/>
    <property type="match status" value="1"/>
</dbReference>
<evidence type="ECO:0000256" key="1">
    <source>
        <dbReference type="ARBA" id="ARBA00022679"/>
    </source>
</evidence>
<dbReference type="PANTHER" id="PTHR43877">
    <property type="entry name" value="AMINOALKYLPHOSPHONATE N-ACETYLTRANSFERASE-RELATED-RELATED"/>
    <property type="match status" value="1"/>
</dbReference>
<dbReference type="InterPro" id="IPR050832">
    <property type="entry name" value="Bact_Acetyltransf"/>
</dbReference>
<feature type="domain" description="N-acetyltransferase" evidence="3">
    <location>
        <begin position="10"/>
        <end position="165"/>
    </location>
</feature>
<dbReference type="EMBL" id="BAAANO010000005">
    <property type="protein sequence ID" value="GAA2000958.1"/>
    <property type="molecule type" value="Genomic_DNA"/>
</dbReference>
<dbReference type="PROSITE" id="PS51186">
    <property type="entry name" value="GNAT"/>
    <property type="match status" value="1"/>
</dbReference>
<keyword evidence="1" id="KW-0808">Transferase</keyword>
<organism evidence="4 5">
    <name type="scientific">Brevibacterium samyangense</name>
    <dbReference type="NCBI Taxonomy" id="366888"/>
    <lineage>
        <taxon>Bacteria</taxon>
        <taxon>Bacillati</taxon>
        <taxon>Actinomycetota</taxon>
        <taxon>Actinomycetes</taxon>
        <taxon>Micrococcales</taxon>
        <taxon>Brevibacteriaceae</taxon>
        <taxon>Brevibacterium</taxon>
    </lineage>
</organism>
<evidence type="ECO:0000313" key="4">
    <source>
        <dbReference type="EMBL" id="GAA2000958.1"/>
    </source>
</evidence>
<keyword evidence="4" id="KW-0687">Ribonucleoprotein</keyword>
<dbReference type="Proteomes" id="UP001500755">
    <property type="component" value="Unassembled WGS sequence"/>
</dbReference>
<dbReference type="RefSeq" id="WP_344306907.1">
    <property type="nucleotide sequence ID" value="NZ_BAAANO010000005.1"/>
</dbReference>
<keyword evidence="4" id="KW-0689">Ribosomal protein</keyword>
<proteinExistence type="predicted"/>
<reference evidence="5" key="1">
    <citation type="journal article" date="2019" name="Int. J. Syst. Evol. Microbiol.">
        <title>The Global Catalogue of Microorganisms (GCM) 10K type strain sequencing project: providing services to taxonomists for standard genome sequencing and annotation.</title>
        <authorList>
            <consortium name="The Broad Institute Genomics Platform"/>
            <consortium name="The Broad Institute Genome Sequencing Center for Infectious Disease"/>
            <person name="Wu L."/>
            <person name="Ma J."/>
        </authorList>
    </citation>
    <scope>NUCLEOTIDE SEQUENCE [LARGE SCALE GENOMIC DNA]</scope>
    <source>
        <strain evidence="5">JCM 14546</strain>
    </source>
</reference>
<dbReference type="InterPro" id="IPR006464">
    <property type="entry name" value="AcTrfase_RimI/Ard1"/>
</dbReference>
<evidence type="ECO:0000256" key="2">
    <source>
        <dbReference type="ARBA" id="ARBA00023315"/>
    </source>
</evidence>
<sequence length="165" mass="17936">MTTLSPNPTVRLRRMRWWDLAEVARLDAEIFGADAWTTEYFWAEMAAPGRVFLVAEEDTAPENGSALLGFAGLSVSGTQSDVLTIASHPRVRGRGVGRALLDALLARAREDGCEVVHLDVRSDNAPALGLYASRGFEELDRRPGYYAADPATGVSPDAVLMRAFL</sequence>
<dbReference type="PANTHER" id="PTHR43877:SF2">
    <property type="entry name" value="AMINOALKYLPHOSPHONATE N-ACETYLTRANSFERASE-RELATED"/>
    <property type="match status" value="1"/>
</dbReference>
<name>A0ABP5EL42_9MICO</name>
<evidence type="ECO:0000259" key="3">
    <source>
        <dbReference type="PROSITE" id="PS51186"/>
    </source>
</evidence>
<dbReference type="Pfam" id="PF00583">
    <property type="entry name" value="Acetyltransf_1"/>
    <property type="match status" value="1"/>
</dbReference>
<gene>
    <name evidence="4" type="primary">rimI</name>
    <name evidence="4" type="ORF">GCM10009755_06420</name>
</gene>
<keyword evidence="2" id="KW-0012">Acyltransferase</keyword>
<keyword evidence="5" id="KW-1185">Reference proteome</keyword>
<dbReference type="InterPro" id="IPR016181">
    <property type="entry name" value="Acyl_CoA_acyltransferase"/>
</dbReference>
<accession>A0ABP5EL42</accession>
<dbReference type="InterPro" id="IPR000182">
    <property type="entry name" value="GNAT_dom"/>
</dbReference>
<protein>
    <submittedName>
        <fullName evidence="4">Ribosomal protein S18-alanine N-acetyltransferase</fullName>
    </submittedName>
</protein>
<comment type="caution">
    <text evidence="4">The sequence shown here is derived from an EMBL/GenBank/DDBJ whole genome shotgun (WGS) entry which is preliminary data.</text>
</comment>
<evidence type="ECO:0000313" key="5">
    <source>
        <dbReference type="Proteomes" id="UP001500755"/>
    </source>
</evidence>